<dbReference type="AlphaFoldDB" id="A0A366JZX1"/>
<comment type="caution">
    <text evidence="1">The sequence shown here is derived from an EMBL/GenBank/DDBJ whole genome shotgun (WGS) entry which is preliminary data.</text>
</comment>
<keyword evidence="2" id="KW-1185">Reference proteome</keyword>
<sequence>MYYLLMILLFFTVLLLLADLINTKKEVIRIRKTLEEMKEILKDNKDSKK</sequence>
<name>A0A366JZX1_CYTFI</name>
<gene>
    <name evidence="1" type="ORF">DFO70_10376</name>
</gene>
<dbReference type="Proteomes" id="UP000252731">
    <property type="component" value="Unassembled WGS sequence"/>
</dbReference>
<protein>
    <submittedName>
        <fullName evidence="1">Uncharacterized protein</fullName>
    </submittedName>
</protein>
<dbReference type="EMBL" id="QNSF01000003">
    <property type="protein sequence ID" value="RBP95046.1"/>
    <property type="molecule type" value="Genomic_DNA"/>
</dbReference>
<reference evidence="1 2" key="1">
    <citation type="submission" date="2018-06" db="EMBL/GenBank/DDBJ databases">
        <title>Freshwater and sediment microbial communities from various areas in North America, analyzing microbe dynamics in response to fracking.</title>
        <authorList>
            <person name="Lamendella R."/>
        </authorList>
    </citation>
    <scope>NUCLEOTIDE SEQUENCE [LARGE SCALE GENOMIC DNA]</scope>
    <source>
        <strain evidence="1 2">14_TX</strain>
    </source>
</reference>
<organism evidence="1 2">
    <name type="scientific">Cytobacillus firmus</name>
    <name type="common">Bacillus firmus</name>
    <dbReference type="NCBI Taxonomy" id="1399"/>
    <lineage>
        <taxon>Bacteria</taxon>
        <taxon>Bacillati</taxon>
        <taxon>Bacillota</taxon>
        <taxon>Bacilli</taxon>
        <taxon>Bacillales</taxon>
        <taxon>Bacillaceae</taxon>
        <taxon>Cytobacillus</taxon>
    </lineage>
</organism>
<accession>A0A366JZX1</accession>
<evidence type="ECO:0000313" key="1">
    <source>
        <dbReference type="EMBL" id="RBP95046.1"/>
    </source>
</evidence>
<proteinExistence type="predicted"/>
<dbReference type="RefSeq" id="WP_019381664.1">
    <property type="nucleotide sequence ID" value="NZ_JANTPK010000008.1"/>
</dbReference>
<evidence type="ECO:0000313" key="2">
    <source>
        <dbReference type="Proteomes" id="UP000252731"/>
    </source>
</evidence>